<keyword evidence="2" id="KW-1185">Reference proteome</keyword>
<protein>
    <submittedName>
        <fullName evidence="1">Uncharacterized protein</fullName>
    </submittedName>
</protein>
<evidence type="ECO:0000313" key="1">
    <source>
        <dbReference type="EMBL" id="MCI43597.1"/>
    </source>
</evidence>
<dbReference type="AlphaFoldDB" id="A0A392S5C0"/>
<organism evidence="1 2">
    <name type="scientific">Trifolium medium</name>
    <dbReference type="NCBI Taxonomy" id="97028"/>
    <lineage>
        <taxon>Eukaryota</taxon>
        <taxon>Viridiplantae</taxon>
        <taxon>Streptophyta</taxon>
        <taxon>Embryophyta</taxon>
        <taxon>Tracheophyta</taxon>
        <taxon>Spermatophyta</taxon>
        <taxon>Magnoliopsida</taxon>
        <taxon>eudicotyledons</taxon>
        <taxon>Gunneridae</taxon>
        <taxon>Pentapetalae</taxon>
        <taxon>rosids</taxon>
        <taxon>fabids</taxon>
        <taxon>Fabales</taxon>
        <taxon>Fabaceae</taxon>
        <taxon>Papilionoideae</taxon>
        <taxon>50 kb inversion clade</taxon>
        <taxon>NPAAA clade</taxon>
        <taxon>Hologalegina</taxon>
        <taxon>IRL clade</taxon>
        <taxon>Trifolieae</taxon>
        <taxon>Trifolium</taxon>
    </lineage>
</organism>
<evidence type="ECO:0000313" key="2">
    <source>
        <dbReference type="Proteomes" id="UP000265520"/>
    </source>
</evidence>
<sequence>METSVKLNLDEAGEAVDSTLYKQMVGCL</sequence>
<dbReference type="EMBL" id="LXQA010319716">
    <property type="protein sequence ID" value="MCI43597.1"/>
    <property type="molecule type" value="Genomic_DNA"/>
</dbReference>
<accession>A0A392S5C0</accession>
<proteinExistence type="predicted"/>
<name>A0A392S5C0_9FABA</name>
<reference evidence="1 2" key="1">
    <citation type="journal article" date="2018" name="Front. Plant Sci.">
        <title>Red Clover (Trifolium pratense) and Zigzag Clover (T. medium) - A Picture of Genomic Similarities and Differences.</title>
        <authorList>
            <person name="Dluhosova J."/>
            <person name="Istvanek J."/>
            <person name="Nedelnik J."/>
            <person name="Repkova J."/>
        </authorList>
    </citation>
    <scope>NUCLEOTIDE SEQUENCE [LARGE SCALE GENOMIC DNA]</scope>
    <source>
        <strain evidence="2">cv. 10/8</strain>
        <tissue evidence="1">Leaf</tissue>
    </source>
</reference>
<dbReference type="Proteomes" id="UP000265520">
    <property type="component" value="Unassembled WGS sequence"/>
</dbReference>
<feature type="non-terminal residue" evidence="1">
    <location>
        <position position="28"/>
    </location>
</feature>
<comment type="caution">
    <text evidence="1">The sequence shown here is derived from an EMBL/GenBank/DDBJ whole genome shotgun (WGS) entry which is preliminary data.</text>
</comment>